<evidence type="ECO:0000313" key="2">
    <source>
        <dbReference type="Proteomes" id="UP000001542"/>
    </source>
</evidence>
<protein>
    <submittedName>
        <fullName evidence="1">Uncharacterized protein</fullName>
    </submittedName>
</protein>
<dbReference type="VEuPathDB" id="TrichDB:TVAGG3_0382790"/>
<organism evidence="1 2">
    <name type="scientific">Trichomonas vaginalis (strain ATCC PRA-98 / G3)</name>
    <dbReference type="NCBI Taxonomy" id="412133"/>
    <lineage>
        <taxon>Eukaryota</taxon>
        <taxon>Metamonada</taxon>
        <taxon>Parabasalia</taxon>
        <taxon>Trichomonadida</taxon>
        <taxon>Trichomonadidae</taxon>
        <taxon>Trichomonas</taxon>
    </lineage>
</organism>
<sequence length="448" mass="54378">MKGNKNGKILFDLPEEQQKDLATILEDFFRFKNSNYTTSFYNMLKILSFLTYDKYKDFLKIQVGRYIVEKWDTYKEENLFKHFEEILNSSHIYKYHYTALLLLLTHPDAVQPFLYRFNKHSLGDSSILSLFVKTVIEMLNNYEFDLQQSGYQGNPAESLYLNHLIEVLTCIFVNQWKESNVFLHNIFFKEVLRPIVEFLLRFDCHKKIQDIIERIFQENYLPYDDYSLQDQPLNYDLYMNYLIHYSIINDKSCRYLLENRLEAYKSDFHLNGEEQIINSYSENLNPKDIQEFWNIVKAARYYDQIHGVPLMISIFNFFKQYDYIEYCWDYEDIFFEAIIISMRYEESWQLYHNNYNEFISRNLTQYLKEENFPKFEILRSFKNRMCMFQYPVASAETSSLIIKEIDSIIKKNITLFSELNNHYEALKNEMEPRNEDDPFIEKQISLFF</sequence>
<dbReference type="VEuPathDB" id="TrichDB:TVAG_093270"/>
<dbReference type="Proteomes" id="UP000001542">
    <property type="component" value="Unassembled WGS sequence"/>
</dbReference>
<accession>A2DBF0</accession>
<dbReference type="EMBL" id="DS113185">
    <property type="protein sequence ID" value="EAY22153.1"/>
    <property type="molecule type" value="Genomic_DNA"/>
</dbReference>
<dbReference type="KEGG" id="tva:5467700"/>
<name>A2DBF0_TRIV3</name>
<reference evidence="1" key="1">
    <citation type="submission" date="2006-10" db="EMBL/GenBank/DDBJ databases">
        <authorList>
            <person name="Amadeo P."/>
            <person name="Zhao Q."/>
            <person name="Wortman J."/>
            <person name="Fraser-Liggett C."/>
            <person name="Carlton J."/>
        </authorList>
    </citation>
    <scope>NUCLEOTIDE SEQUENCE</scope>
    <source>
        <strain evidence="1">G3</strain>
    </source>
</reference>
<reference evidence="1" key="2">
    <citation type="journal article" date="2007" name="Science">
        <title>Draft genome sequence of the sexually transmitted pathogen Trichomonas vaginalis.</title>
        <authorList>
            <person name="Carlton J.M."/>
            <person name="Hirt R.P."/>
            <person name="Silva J.C."/>
            <person name="Delcher A.L."/>
            <person name="Schatz M."/>
            <person name="Zhao Q."/>
            <person name="Wortman J.R."/>
            <person name="Bidwell S.L."/>
            <person name="Alsmark U.C.M."/>
            <person name="Besteiro S."/>
            <person name="Sicheritz-Ponten T."/>
            <person name="Noel C.J."/>
            <person name="Dacks J.B."/>
            <person name="Foster P.G."/>
            <person name="Simillion C."/>
            <person name="Van de Peer Y."/>
            <person name="Miranda-Saavedra D."/>
            <person name="Barton G.J."/>
            <person name="Westrop G.D."/>
            <person name="Mueller S."/>
            <person name="Dessi D."/>
            <person name="Fiori P.L."/>
            <person name="Ren Q."/>
            <person name="Paulsen I."/>
            <person name="Zhang H."/>
            <person name="Bastida-Corcuera F.D."/>
            <person name="Simoes-Barbosa A."/>
            <person name="Brown M.T."/>
            <person name="Hayes R.D."/>
            <person name="Mukherjee M."/>
            <person name="Okumura C.Y."/>
            <person name="Schneider R."/>
            <person name="Smith A.J."/>
            <person name="Vanacova S."/>
            <person name="Villalvazo M."/>
            <person name="Haas B.J."/>
            <person name="Pertea M."/>
            <person name="Feldblyum T.V."/>
            <person name="Utterback T.R."/>
            <person name="Shu C.L."/>
            <person name="Osoegawa K."/>
            <person name="de Jong P.J."/>
            <person name="Hrdy I."/>
            <person name="Horvathova L."/>
            <person name="Zubacova Z."/>
            <person name="Dolezal P."/>
            <person name="Malik S.B."/>
            <person name="Logsdon J.M. Jr."/>
            <person name="Henze K."/>
            <person name="Gupta A."/>
            <person name="Wang C.C."/>
            <person name="Dunne R.L."/>
            <person name="Upcroft J.A."/>
            <person name="Upcroft P."/>
            <person name="White O."/>
            <person name="Salzberg S.L."/>
            <person name="Tang P."/>
            <person name="Chiu C.-H."/>
            <person name="Lee Y.-S."/>
            <person name="Embley T.M."/>
            <person name="Coombs G.H."/>
            <person name="Mottram J.C."/>
            <person name="Tachezy J."/>
            <person name="Fraser-Liggett C.M."/>
            <person name="Johnson P.J."/>
        </authorList>
    </citation>
    <scope>NUCLEOTIDE SEQUENCE [LARGE SCALE GENOMIC DNA]</scope>
    <source>
        <strain evidence="1">G3</strain>
    </source>
</reference>
<dbReference type="InParanoid" id="A2DBF0"/>
<proteinExistence type="predicted"/>
<dbReference type="AlphaFoldDB" id="A2DBF0"/>
<evidence type="ECO:0000313" key="1">
    <source>
        <dbReference type="EMBL" id="EAY22153.1"/>
    </source>
</evidence>
<keyword evidence="2" id="KW-1185">Reference proteome</keyword>
<dbReference type="RefSeq" id="XP_001583139.1">
    <property type="nucleotide sequence ID" value="XM_001583089.1"/>
</dbReference>
<gene>
    <name evidence="1" type="ORF">TVAG_093270</name>
</gene>